<evidence type="ECO:0008006" key="3">
    <source>
        <dbReference type="Google" id="ProtNLM"/>
    </source>
</evidence>
<dbReference type="RefSeq" id="WP_066226763.1">
    <property type="nucleotide sequence ID" value="NZ_JARMRX010000009.1"/>
</dbReference>
<evidence type="ECO:0000313" key="2">
    <source>
        <dbReference type="Proteomes" id="UP000075666"/>
    </source>
</evidence>
<protein>
    <recommendedName>
        <fullName evidence="3">DUF3037 domain-containing protein</fullName>
    </recommendedName>
</protein>
<reference evidence="1 2" key="1">
    <citation type="submission" date="2016-01" db="EMBL/GenBank/DDBJ databases">
        <title>Genome Sequences of Twelve Sporeforming Bacillus Species Isolated from Foods.</title>
        <authorList>
            <person name="Berendsen E.M."/>
            <person name="Wells-Bennik M.H."/>
            <person name="Krawcyk A.O."/>
            <person name="De Jong A."/>
            <person name="Holsappel S."/>
            <person name="Eijlander R.T."/>
            <person name="Kuipers O.P."/>
        </authorList>
    </citation>
    <scope>NUCLEOTIDE SEQUENCE [LARGE SCALE GENOMIC DNA]</scope>
    <source>
        <strain evidence="1 2">B4102</strain>
    </source>
</reference>
<dbReference type="Proteomes" id="UP000075666">
    <property type="component" value="Unassembled WGS sequence"/>
</dbReference>
<sequence>MESRKECWYSVVRYSANELAGEVINVGVLLHTIGDKVNTKFLLLEEHSPKIKAISKSQVDLNIYKSFKDSLEYYLSKSVDNILGEVGEVVIGTPLVDDFLEKLFDHYKDKKLSLTRPTFSLSSDPDTLFSRLFETYIGEKYLLSDHKQVSVKKYLKELFEERKLLNKKVAHDFTLTPIKDLDNIKINIDFGYKNGVWNYMQTIPNLSGPAKNTEWFAKTKFMFDNLDKDAKVHLMYRSSDFTDEKEFFNVINYFSGLDSTRIFKFDLDDKFKVSELCNVIERDAHDIDELLIS</sequence>
<name>A0A150LGI5_9BACI</name>
<dbReference type="STRING" id="46224.B4102_0116"/>
<proteinExistence type="predicted"/>
<organism evidence="1 2">
    <name type="scientific">Heyndrickxia sporothermodurans</name>
    <dbReference type="NCBI Taxonomy" id="46224"/>
    <lineage>
        <taxon>Bacteria</taxon>
        <taxon>Bacillati</taxon>
        <taxon>Bacillota</taxon>
        <taxon>Bacilli</taxon>
        <taxon>Bacillales</taxon>
        <taxon>Bacillaceae</taxon>
        <taxon>Heyndrickxia</taxon>
    </lineage>
</organism>
<evidence type="ECO:0000313" key="1">
    <source>
        <dbReference type="EMBL" id="KYD11056.1"/>
    </source>
</evidence>
<dbReference type="OrthoDB" id="1919034at2"/>
<dbReference type="PATRIC" id="fig|46224.3.peg.470"/>
<comment type="caution">
    <text evidence="1">The sequence shown here is derived from an EMBL/GenBank/DDBJ whole genome shotgun (WGS) entry which is preliminary data.</text>
</comment>
<dbReference type="AlphaFoldDB" id="A0A150LGI5"/>
<gene>
    <name evidence="1" type="ORF">B4102_0116</name>
</gene>
<dbReference type="EMBL" id="LQYN01000010">
    <property type="protein sequence ID" value="KYD11056.1"/>
    <property type="molecule type" value="Genomic_DNA"/>
</dbReference>
<keyword evidence="2" id="KW-1185">Reference proteome</keyword>
<accession>A0A150LGI5</accession>